<dbReference type="InterPro" id="IPR032816">
    <property type="entry name" value="VTT_dom"/>
</dbReference>
<proteinExistence type="inferred from homology"/>
<organism evidence="9 10">
    <name type="scientific">Pseudonocardia ammonioxydans</name>
    <dbReference type="NCBI Taxonomy" id="260086"/>
    <lineage>
        <taxon>Bacteria</taxon>
        <taxon>Bacillati</taxon>
        <taxon>Actinomycetota</taxon>
        <taxon>Actinomycetes</taxon>
        <taxon>Pseudonocardiales</taxon>
        <taxon>Pseudonocardiaceae</taxon>
        <taxon>Pseudonocardia</taxon>
    </lineage>
</organism>
<keyword evidence="5 7" id="KW-1133">Transmembrane helix</keyword>
<name>A0A1I5DQB9_PSUAM</name>
<evidence type="ECO:0000256" key="1">
    <source>
        <dbReference type="ARBA" id="ARBA00004651"/>
    </source>
</evidence>
<feature type="domain" description="VTT" evidence="8">
    <location>
        <begin position="33"/>
        <end position="162"/>
    </location>
</feature>
<evidence type="ECO:0000256" key="5">
    <source>
        <dbReference type="ARBA" id="ARBA00022989"/>
    </source>
</evidence>
<keyword evidence="3" id="KW-1003">Cell membrane</keyword>
<evidence type="ECO:0000256" key="7">
    <source>
        <dbReference type="SAM" id="Phobius"/>
    </source>
</evidence>
<keyword evidence="10" id="KW-1185">Reference proteome</keyword>
<feature type="transmembrane region" description="Helical" evidence="7">
    <location>
        <begin position="54"/>
        <end position="74"/>
    </location>
</feature>
<dbReference type="AlphaFoldDB" id="A0A1I5DQB9"/>
<feature type="transmembrane region" description="Helical" evidence="7">
    <location>
        <begin position="139"/>
        <end position="162"/>
    </location>
</feature>
<dbReference type="GO" id="GO:0005886">
    <property type="term" value="C:plasma membrane"/>
    <property type="evidence" value="ECO:0007669"/>
    <property type="project" value="UniProtKB-SubCell"/>
</dbReference>
<dbReference type="PANTHER" id="PTHR42709">
    <property type="entry name" value="ALKALINE PHOSPHATASE LIKE PROTEIN"/>
    <property type="match status" value="1"/>
</dbReference>
<evidence type="ECO:0000256" key="2">
    <source>
        <dbReference type="ARBA" id="ARBA00010792"/>
    </source>
</evidence>
<keyword evidence="4 7" id="KW-0812">Transmembrane</keyword>
<reference evidence="9 10" key="1">
    <citation type="submission" date="2016-10" db="EMBL/GenBank/DDBJ databases">
        <authorList>
            <person name="de Groot N.N."/>
        </authorList>
    </citation>
    <scope>NUCLEOTIDE SEQUENCE [LARGE SCALE GENOMIC DNA]</scope>
    <source>
        <strain evidence="9 10">CGMCC 4.1877</strain>
    </source>
</reference>
<evidence type="ECO:0000313" key="9">
    <source>
        <dbReference type="EMBL" id="SFO01465.1"/>
    </source>
</evidence>
<gene>
    <name evidence="9" type="ORF">SAMN05216207_102728</name>
</gene>
<comment type="subcellular location">
    <subcellularLocation>
        <location evidence="1">Cell membrane</location>
        <topology evidence="1">Multi-pass membrane protein</topology>
    </subcellularLocation>
</comment>
<evidence type="ECO:0000256" key="4">
    <source>
        <dbReference type="ARBA" id="ARBA00022692"/>
    </source>
</evidence>
<sequence length="220" mass="23718">MGCVTQWVFDIVDRLGAAGIGLLIFLENVVPPIPSEVILPLGGFRASTGAMDPIGVWAAATMGAVAGALVLYALGSWLGFERLHALAGNRWFVLSSQKDLEKGLDLFERYGNWFVLGGRCIPIVRSLISIPAGIAGMSLLRFTALSTLGSGVWNAIFVSLGYALGERWETVEGYISPLSRGVAVLGVLVLAWLVWRKIRQRRARGGVQEKDVPRTGPPRS</sequence>
<feature type="transmembrane region" description="Helical" evidence="7">
    <location>
        <begin position="174"/>
        <end position="195"/>
    </location>
</feature>
<dbReference type="PANTHER" id="PTHR42709:SF6">
    <property type="entry name" value="UNDECAPRENYL PHOSPHATE TRANSPORTER A"/>
    <property type="match status" value="1"/>
</dbReference>
<dbReference type="Proteomes" id="UP000199614">
    <property type="component" value="Unassembled WGS sequence"/>
</dbReference>
<dbReference type="STRING" id="260086.SAMN05216207_102728"/>
<evidence type="ECO:0000313" key="10">
    <source>
        <dbReference type="Proteomes" id="UP000199614"/>
    </source>
</evidence>
<accession>A0A1I5DQB9</accession>
<evidence type="ECO:0000256" key="6">
    <source>
        <dbReference type="ARBA" id="ARBA00023136"/>
    </source>
</evidence>
<evidence type="ECO:0000256" key="3">
    <source>
        <dbReference type="ARBA" id="ARBA00022475"/>
    </source>
</evidence>
<comment type="similarity">
    <text evidence="2">Belongs to the DedA family.</text>
</comment>
<protein>
    <submittedName>
        <fullName evidence="9">Membrane protein DedA, SNARE-associated domain</fullName>
    </submittedName>
</protein>
<keyword evidence="6 7" id="KW-0472">Membrane</keyword>
<evidence type="ECO:0000259" key="8">
    <source>
        <dbReference type="Pfam" id="PF09335"/>
    </source>
</evidence>
<dbReference type="EMBL" id="FOUY01000027">
    <property type="protein sequence ID" value="SFO01465.1"/>
    <property type="molecule type" value="Genomic_DNA"/>
</dbReference>
<dbReference type="InterPro" id="IPR051311">
    <property type="entry name" value="DedA_domain"/>
</dbReference>
<dbReference type="Pfam" id="PF09335">
    <property type="entry name" value="VTT_dom"/>
    <property type="match status" value="1"/>
</dbReference>